<feature type="transmembrane region" description="Helical" evidence="1">
    <location>
        <begin position="42"/>
        <end position="71"/>
    </location>
</feature>
<keyword evidence="1" id="KW-0812">Transmembrane</keyword>
<keyword evidence="1" id="KW-1133">Transmembrane helix</keyword>
<accession>A0A0G1XTL7</accession>
<evidence type="ECO:0000313" key="3">
    <source>
        <dbReference type="Proteomes" id="UP000034119"/>
    </source>
</evidence>
<reference evidence="2 3" key="1">
    <citation type="journal article" date="2015" name="Nature">
        <title>rRNA introns, odd ribosomes, and small enigmatic genomes across a large radiation of phyla.</title>
        <authorList>
            <person name="Brown C.T."/>
            <person name="Hug L.A."/>
            <person name="Thomas B.C."/>
            <person name="Sharon I."/>
            <person name="Castelle C.J."/>
            <person name="Singh A."/>
            <person name="Wilkins M.J."/>
            <person name="Williams K.H."/>
            <person name="Banfield J.F."/>
        </authorList>
    </citation>
    <scope>NUCLEOTIDE SEQUENCE [LARGE SCALE GENOMIC DNA]</scope>
</reference>
<dbReference type="EMBL" id="LCPW01000006">
    <property type="protein sequence ID" value="KKW05922.1"/>
    <property type="molecule type" value="Genomic_DNA"/>
</dbReference>
<evidence type="ECO:0000256" key="1">
    <source>
        <dbReference type="SAM" id="Phobius"/>
    </source>
</evidence>
<protein>
    <submittedName>
        <fullName evidence="2">Uncharacterized protein</fullName>
    </submittedName>
</protein>
<dbReference type="Proteomes" id="UP000034119">
    <property type="component" value="Unassembled WGS sequence"/>
</dbReference>
<feature type="transmembrane region" description="Helical" evidence="1">
    <location>
        <begin position="7"/>
        <end position="30"/>
    </location>
</feature>
<proteinExistence type="predicted"/>
<organism evidence="2 3">
    <name type="scientific">candidate division CPR1 bacterium GW2011_GWC1_49_13</name>
    <dbReference type="NCBI Taxonomy" id="1618342"/>
    <lineage>
        <taxon>Bacteria</taxon>
        <taxon>candidate division CPR1</taxon>
    </lineage>
</organism>
<sequence length="79" mass="8577">MYIKAFGILVLAVFAITGFGYLTAGLISWMDFLPPSPGPIEYFWSGLAILSLSSMAAIAFIIMLGLIAEILPNPKVKKR</sequence>
<name>A0A0G1XTL7_9BACT</name>
<dbReference type="AlphaFoldDB" id="A0A0G1XTL7"/>
<comment type="caution">
    <text evidence="2">The sequence shown here is derived from an EMBL/GenBank/DDBJ whole genome shotgun (WGS) entry which is preliminary data.</text>
</comment>
<gene>
    <name evidence="2" type="ORF">UY40_C0006G0016</name>
</gene>
<evidence type="ECO:0000313" key="2">
    <source>
        <dbReference type="EMBL" id="KKW05922.1"/>
    </source>
</evidence>
<dbReference type="STRING" id="1618342.UY40_C0006G0016"/>
<keyword evidence="1" id="KW-0472">Membrane</keyword>